<keyword evidence="9" id="KW-0718">Serine biosynthesis</keyword>
<dbReference type="InterPro" id="IPR036412">
    <property type="entry name" value="HAD-like_sf"/>
</dbReference>
<comment type="catalytic activity">
    <reaction evidence="11">
        <text>O-phospho-L-serine + H2O = L-serine + phosphate</text>
        <dbReference type="Rhea" id="RHEA:21208"/>
        <dbReference type="ChEBI" id="CHEBI:15377"/>
        <dbReference type="ChEBI" id="CHEBI:33384"/>
        <dbReference type="ChEBI" id="CHEBI:43474"/>
        <dbReference type="ChEBI" id="CHEBI:57524"/>
        <dbReference type="EC" id="3.1.3.3"/>
    </reaction>
</comment>
<gene>
    <name evidence="16" type="ORF">AVDCRST_MAG16-464</name>
</gene>
<evidence type="ECO:0000256" key="2">
    <source>
        <dbReference type="ARBA" id="ARBA00005135"/>
    </source>
</evidence>
<keyword evidence="6" id="KW-0479">Metal-binding</keyword>
<dbReference type="GO" id="GO:0000287">
    <property type="term" value="F:magnesium ion binding"/>
    <property type="evidence" value="ECO:0007669"/>
    <property type="project" value="TreeGrafter"/>
</dbReference>
<protein>
    <recommendedName>
        <fullName evidence="4">phosphoserine phosphatase</fullName>
        <ecNumber evidence="4">3.1.3.3</ecNumber>
    </recommendedName>
    <alternativeName>
        <fullName evidence="10">O-phosphoserine phosphohydrolase</fullName>
    </alternativeName>
</protein>
<dbReference type="SFLD" id="SFLDF00029">
    <property type="entry name" value="phosphoserine_phosphatase"/>
    <property type="match status" value="1"/>
</dbReference>
<keyword evidence="5" id="KW-0028">Amino-acid biosynthesis</keyword>
<dbReference type="GO" id="GO:0006564">
    <property type="term" value="P:L-serine biosynthetic process"/>
    <property type="evidence" value="ECO:0007669"/>
    <property type="project" value="UniProtKB-KW"/>
</dbReference>
<dbReference type="GO" id="GO:0005737">
    <property type="term" value="C:cytoplasm"/>
    <property type="evidence" value="ECO:0007669"/>
    <property type="project" value="TreeGrafter"/>
</dbReference>
<evidence type="ECO:0000259" key="15">
    <source>
        <dbReference type="PROSITE" id="PS51671"/>
    </source>
</evidence>
<evidence type="ECO:0000256" key="9">
    <source>
        <dbReference type="ARBA" id="ARBA00023299"/>
    </source>
</evidence>
<feature type="active site" description="Proton donor" evidence="13">
    <location>
        <position position="178"/>
    </location>
</feature>
<evidence type="ECO:0000313" key="16">
    <source>
        <dbReference type="EMBL" id="CAA9316587.1"/>
    </source>
</evidence>
<feature type="region of interest" description="Disordered" evidence="14">
    <location>
        <begin position="384"/>
        <end position="414"/>
    </location>
</feature>
<evidence type="ECO:0000256" key="5">
    <source>
        <dbReference type="ARBA" id="ARBA00022605"/>
    </source>
</evidence>
<dbReference type="NCBIfam" id="TIGR01488">
    <property type="entry name" value="HAD-SF-IB"/>
    <property type="match status" value="1"/>
</dbReference>
<feature type="domain" description="ACT" evidence="15">
    <location>
        <begin position="4"/>
        <end position="77"/>
    </location>
</feature>
<dbReference type="PANTHER" id="PTHR43344">
    <property type="entry name" value="PHOSPHOSERINE PHOSPHATASE"/>
    <property type="match status" value="1"/>
</dbReference>
<comment type="cofactor">
    <cofactor evidence="1">
        <name>Mg(2+)</name>
        <dbReference type="ChEBI" id="CHEBI:18420"/>
    </cofactor>
</comment>
<dbReference type="PROSITE" id="PS51671">
    <property type="entry name" value="ACT"/>
    <property type="match status" value="1"/>
</dbReference>
<name>A0A6J4L132_9ACTN</name>
<dbReference type="Gene3D" id="3.40.50.1000">
    <property type="entry name" value="HAD superfamily/HAD-like"/>
    <property type="match status" value="1"/>
</dbReference>
<evidence type="ECO:0000256" key="13">
    <source>
        <dbReference type="PIRSR" id="PIRSR604469-1"/>
    </source>
</evidence>
<dbReference type="InterPro" id="IPR002912">
    <property type="entry name" value="ACT_dom"/>
</dbReference>
<dbReference type="AlphaFoldDB" id="A0A6J4L132"/>
<sequence>MSLLLTVTGRDHPGVTAALFDVLAAHDVEVGDVEQVVVHDRLLLGVVLAGPGDGQDLRRALTDRAAQLDVDVEFTPLDGDEHPAPGVRHHVTVLGHPLDPAAFAGVARRLAGCGANIERVLRLSRYPLAAYDLLVSGGETSALRAALAAEAVQQSVDIAVEPATLWRRARRLVVLDVDSTLVQGEVIEMLAARAGCEAQVAEVTRQAMEGELDFEASLRARVTLLAGLPVEAVDAVRAAVRLAPGARTLVRTLKRLGYAVGIVSGGFTAVTADLVRDLGLDHALANELEVVDGRLTGRVLGRVVDRARKAEALREFAAAEGLSMAQTVAIGDGANDLDMLAAAGLGIAFNAKPVVREAADAALSVPYLDAVLFLLGVPRDEVEAADAADPAADGQAPGLPVPSASLRAAVPRPG</sequence>
<evidence type="ECO:0000256" key="1">
    <source>
        <dbReference type="ARBA" id="ARBA00001946"/>
    </source>
</evidence>
<evidence type="ECO:0000256" key="12">
    <source>
        <dbReference type="ARBA" id="ARBA00048523"/>
    </source>
</evidence>
<dbReference type="GO" id="GO:0036424">
    <property type="term" value="F:L-phosphoserine phosphatase activity"/>
    <property type="evidence" value="ECO:0007669"/>
    <property type="project" value="InterPro"/>
</dbReference>
<dbReference type="InterPro" id="IPR050582">
    <property type="entry name" value="HAD-like_SerB"/>
</dbReference>
<dbReference type="CDD" id="cd04870">
    <property type="entry name" value="ACT_PSP_1"/>
    <property type="match status" value="1"/>
</dbReference>
<dbReference type="Pfam" id="PF21086">
    <property type="entry name" value="ACT_PSP_2"/>
    <property type="match status" value="1"/>
</dbReference>
<reference evidence="16" key="1">
    <citation type="submission" date="2020-02" db="EMBL/GenBank/DDBJ databases">
        <authorList>
            <person name="Meier V. D."/>
        </authorList>
    </citation>
    <scope>NUCLEOTIDE SEQUENCE</scope>
    <source>
        <strain evidence="16">AVDCRST_MAG16</strain>
    </source>
</reference>
<organism evidence="16">
    <name type="scientific">uncultured Frankineae bacterium</name>
    <dbReference type="NCBI Taxonomy" id="437475"/>
    <lineage>
        <taxon>Bacteria</taxon>
        <taxon>Bacillati</taxon>
        <taxon>Actinomycetota</taxon>
        <taxon>Actinomycetes</taxon>
        <taxon>Frankiales</taxon>
        <taxon>environmental samples</taxon>
    </lineage>
</organism>
<comment type="pathway">
    <text evidence="2">Amino-acid biosynthesis; L-serine biosynthesis; L-serine from 3-phospho-D-glycerate: step 3/3.</text>
</comment>
<dbReference type="InterPro" id="IPR023214">
    <property type="entry name" value="HAD_sf"/>
</dbReference>
<comment type="catalytic activity">
    <reaction evidence="12">
        <text>O-phospho-D-serine + H2O = D-serine + phosphate</text>
        <dbReference type="Rhea" id="RHEA:24873"/>
        <dbReference type="ChEBI" id="CHEBI:15377"/>
        <dbReference type="ChEBI" id="CHEBI:35247"/>
        <dbReference type="ChEBI" id="CHEBI:43474"/>
        <dbReference type="ChEBI" id="CHEBI:58680"/>
        <dbReference type="EC" id="3.1.3.3"/>
    </reaction>
</comment>
<evidence type="ECO:0000256" key="7">
    <source>
        <dbReference type="ARBA" id="ARBA00022801"/>
    </source>
</evidence>
<dbReference type="SUPFAM" id="SSF56784">
    <property type="entry name" value="HAD-like"/>
    <property type="match status" value="1"/>
</dbReference>
<dbReference type="Pfam" id="PF13740">
    <property type="entry name" value="ACT_6"/>
    <property type="match status" value="1"/>
</dbReference>
<keyword evidence="8" id="KW-0460">Magnesium</keyword>
<dbReference type="SFLD" id="SFLDS00003">
    <property type="entry name" value="Haloacid_Dehalogenase"/>
    <property type="match status" value="1"/>
</dbReference>
<evidence type="ECO:0000256" key="14">
    <source>
        <dbReference type="SAM" id="MobiDB-lite"/>
    </source>
</evidence>
<dbReference type="PANTHER" id="PTHR43344:SF2">
    <property type="entry name" value="PHOSPHOSERINE PHOSPHATASE"/>
    <property type="match status" value="1"/>
</dbReference>
<dbReference type="NCBIfam" id="TIGR00338">
    <property type="entry name" value="serB"/>
    <property type="match status" value="1"/>
</dbReference>
<dbReference type="InterPro" id="IPR049148">
    <property type="entry name" value="PSP_ACT"/>
</dbReference>
<dbReference type="SUPFAM" id="SSF55021">
    <property type="entry name" value="ACT-like"/>
    <property type="match status" value="1"/>
</dbReference>
<evidence type="ECO:0000256" key="8">
    <source>
        <dbReference type="ARBA" id="ARBA00022842"/>
    </source>
</evidence>
<evidence type="ECO:0000256" key="11">
    <source>
        <dbReference type="ARBA" id="ARBA00048138"/>
    </source>
</evidence>
<dbReference type="InterPro" id="IPR045865">
    <property type="entry name" value="ACT-like_dom_sf"/>
</dbReference>
<evidence type="ECO:0000256" key="6">
    <source>
        <dbReference type="ARBA" id="ARBA00022723"/>
    </source>
</evidence>
<dbReference type="CDD" id="cd07500">
    <property type="entry name" value="HAD_PSP"/>
    <property type="match status" value="1"/>
</dbReference>
<evidence type="ECO:0000256" key="3">
    <source>
        <dbReference type="ARBA" id="ARBA00009184"/>
    </source>
</evidence>
<dbReference type="SFLD" id="SFLDG01137">
    <property type="entry name" value="C1.6.1:_Phosphoserine_Phosphat"/>
    <property type="match status" value="1"/>
</dbReference>
<accession>A0A6J4L132</accession>
<comment type="similarity">
    <text evidence="3">Belongs to the HAD-like hydrolase superfamily. SerB family.</text>
</comment>
<feature type="active site" description="Nucleophile" evidence="13">
    <location>
        <position position="176"/>
    </location>
</feature>
<proteinExistence type="inferred from homology"/>
<dbReference type="EC" id="3.1.3.3" evidence="4"/>
<dbReference type="Gene3D" id="3.30.70.260">
    <property type="match status" value="2"/>
</dbReference>
<dbReference type="SFLD" id="SFLDG01136">
    <property type="entry name" value="C1.6:_Phosphoserine_Phosphatas"/>
    <property type="match status" value="1"/>
</dbReference>
<keyword evidence="7 16" id="KW-0378">Hydrolase</keyword>
<dbReference type="UniPathway" id="UPA00135">
    <property type="reaction ID" value="UER00198"/>
</dbReference>
<feature type="compositionally biased region" description="Low complexity" evidence="14">
    <location>
        <begin position="385"/>
        <end position="398"/>
    </location>
</feature>
<evidence type="ECO:0000256" key="10">
    <source>
        <dbReference type="ARBA" id="ARBA00031693"/>
    </source>
</evidence>
<dbReference type="InterPro" id="IPR004469">
    <property type="entry name" value="PSP"/>
</dbReference>
<evidence type="ECO:0000256" key="4">
    <source>
        <dbReference type="ARBA" id="ARBA00012640"/>
    </source>
</evidence>
<dbReference type="Pfam" id="PF12710">
    <property type="entry name" value="HAD"/>
    <property type="match status" value="1"/>
</dbReference>
<dbReference type="EMBL" id="CADCUE010000039">
    <property type="protein sequence ID" value="CAA9316587.1"/>
    <property type="molecule type" value="Genomic_DNA"/>
</dbReference>